<evidence type="ECO:0000313" key="6">
    <source>
        <dbReference type="EMBL" id="MFC5529740.1"/>
    </source>
</evidence>
<evidence type="ECO:0000256" key="4">
    <source>
        <dbReference type="ARBA" id="ARBA00023139"/>
    </source>
</evidence>
<proteinExistence type="predicted"/>
<comment type="caution">
    <text evidence="6">The sequence shown here is derived from an EMBL/GenBank/DDBJ whole genome shotgun (WGS) entry which is preliminary data.</text>
</comment>
<gene>
    <name evidence="6" type="ORF">ACFPQ4_09815</name>
</gene>
<dbReference type="PROSITE" id="PS51257">
    <property type="entry name" value="PROKAR_LIPOPROTEIN"/>
    <property type="match status" value="1"/>
</dbReference>
<dbReference type="SUPFAM" id="SSF53850">
    <property type="entry name" value="Periplasmic binding protein-like II"/>
    <property type="match status" value="1"/>
</dbReference>
<evidence type="ECO:0000256" key="3">
    <source>
        <dbReference type="ARBA" id="ARBA00023136"/>
    </source>
</evidence>
<accession>A0ABW0QY74</accession>
<dbReference type="Pfam" id="PF01547">
    <property type="entry name" value="SBP_bac_1"/>
    <property type="match status" value="1"/>
</dbReference>
<dbReference type="PANTHER" id="PTHR43649">
    <property type="entry name" value="ARABINOSE-BINDING PROTEIN-RELATED"/>
    <property type="match status" value="1"/>
</dbReference>
<dbReference type="PANTHER" id="PTHR43649:SF33">
    <property type="entry name" value="POLYGALACTURONAN_RHAMNOGALACTURONAN-BINDING PROTEIN YTCQ"/>
    <property type="match status" value="1"/>
</dbReference>
<evidence type="ECO:0000256" key="2">
    <source>
        <dbReference type="ARBA" id="ARBA00022729"/>
    </source>
</evidence>
<keyword evidence="1" id="KW-1003">Cell membrane</keyword>
<keyword evidence="2" id="KW-0732">Signal</keyword>
<evidence type="ECO:0000313" key="7">
    <source>
        <dbReference type="Proteomes" id="UP001596108"/>
    </source>
</evidence>
<keyword evidence="3" id="KW-0472">Membrane</keyword>
<dbReference type="Proteomes" id="UP001596108">
    <property type="component" value="Unassembled WGS sequence"/>
</dbReference>
<dbReference type="EMBL" id="JBHSNC010000027">
    <property type="protein sequence ID" value="MFC5529740.1"/>
    <property type="molecule type" value="Genomic_DNA"/>
</dbReference>
<dbReference type="InterPro" id="IPR050490">
    <property type="entry name" value="Bact_solute-bd_prot1"/>
</dbReference>
<keyword evidence="5" id="KW-0449">Lipoprotein</keyword>
<name>A0ABW0QY74_9BACL</name>
<dbReference type="Gene3D" id="3.40.190.10">
    <property type="entry name" value="Periplasmic binding protein-like II"/>
    <property type="match status" value="2"/>
</dbReference>
<keyword evidence="4" id="KW-0564">Palmitate</keyword>
<reference evidence="7" key="1">
    <citation type="journal article" date="2019" name="Int. J. Syst. Evol. Microbiol.">
        <title>The Global Catalogue of Microorganisms (GCM) 10K type strain sequencing project: providing services to taxonomists for standard genome sequencing and annotation.</title>
        <authorList>
            <consortium name="The Broad Institute Genomics Platform"/>
            <consortium name="The Broad Institute Genome Sequencing Center for Infectious Disease"/>
            <person name="Wu L."/>
            <person name="Ma J."/>
        </authorList>
    </citation>
    <scope>NUCLEOTIDE SEQUENCE [LARGE SCALE GENOMIC DNA]</scope>
    <source>
        <strain evidence="7">CGMCC 1.18578</strain>
    </source>
</reference>
<keyword evidence="7" id="KW-1185">Reference proteome</keyword>
<organism evidence="6 7">
    <name type="scientific">Cohnella yongneupensis</name>
    <dbReference type="NCBI Taxonomy" id="425006"/>
    <lineage>
        <taxon>Bacteria</taxon>
        <taxon>Bacillati</taxon>
        <taxon>Bacillota</taxon>
        <taxon>Bacilli</taxon>
        <taxon>Bacillales</taxon>
        <taxon>Paenibacillaceae</taxon>
        <taxon>Cohnella</taxon>
    </lineage>
</organism>
<sequence>MSNGWAKLIGVMLIAGTVSGCVGRNAEPVEEAKSTINGTITFLTHRTDIADTTMMDYVAAFKRLYPEADVKIEAVKDQSNILRVRAASGQLPDVTFIGGDTIQPKDFPRFFAPLDDLGLNGKAYFQDQFTVDGKVYAVTSGGTMTGIIYNKTAFEKAGISGVPRTIDEFLAACAKLKAAGIVPVATNFMDKWPLNYYESMAQAIEGDAKNVLDQNAERDAPFAEDLPYGKALNLLRLIVDKKYAEADLFSTNWEQSKKDLATGSTAMALLGNWAIQQVVENGAKPEDIGFFPMPTDNSGKLTSPIGSDAALAVNKDSEHIETAKAWVEFLVEQSGYDNDSGLLPALKATKSHLKQIADFMASGVVLIESSPKGEYASKVINKAQFAWADLAQEYAVASDPQSVLDAYNERWAKARAAIGK</sequence>
<evidence type="ECO:0000256" key="1">
    <source>
        <dbReference type="ARBA" id="ARBA00022475"/>
    </source>
</evidence>
<evidence type="ECO:0000256" key="5">
    <source>
        <dbReference type="ARBA" id="ARBA00023288"/>
    </source>
</evidence>
<protein>
    <submittedName>
        <fullName evidence="6">ABC transporter substrate-binding protein</fullName>
    </submittedName>
</protein>
<dbReference type="InterPro" id="IPR006059">
    <property type="entry name" value="SBP"/>
</dbReference>
<dbReference type="RefSeq" id="WP_378111643.1">
    <property type="nucleotide sequence ID" value="NZ_JBHSNC010000027.1"/>
</dbReference>